<gene>
    <name evidence="1" type="ORF">PR048_013653</name>
</gene>
<name>A0ABQ9HUB6_9NEOP</name>
<evidence type="ECO:0000313" key="2">
    <source>
        <dbReference type="Proteomes" id="UP001159363"/>
    </source>
</evidence>
<comment type="caution">
    <text evidence="1">The sequence shown here is derived from an EMBL/GenBank/DDBJ whole genome shotgun (WGS) entry which is preliminary data.</text>
</comment>
<sequence>MKSADFEAARKTPFIESECMHLLWMQGSPWRLSSDWTRPGGVVARLFAYRQGDTCSIPGWAASGLSHVGIVPDDAPCQRAFSGISRFPRPCIPMLIEKIRINSFLLDMSAKSATRKIRRRRVWKQQSCRRSDCRLSALHRRSGVKCLLDRENSLITQESLRTEQRAAGVVLHGVTCVRS</sequence>
<dbReference type="EMBL" id="JARBHB010000004">
    <property type="protein sequence ID" value="KAJ8887438.1"/>
    <property type="molecule type" value="Genomic_DNA"/>
</dbReference>
<proteinExistence type="predicted"/>
<dbReference type="Proteomes" id="UP001159363">
    <property type="component" value="Chromosome X"/>
</dbReference>
<evidence type="ECO:0000313" key="1">
    <source>
        <dbReference type="EMBL" id="KAJ8887438.1"/>
    </source>
</evidence>
<organism evidence="1 2">
    <name type="scientific">Dryococelus australis</name>
    <dbReference type="NCBI Taxonomy" id="614101"/>
    <lineage>
        <taxon>Eukaryota</taxon>
        <taxon>Metazoa</taxon>
        <taxon>Ecdysozoa</taxon>
        <taxon>Arthropoda</taxon>
        <taxon>Hexapoda</taxon>
        <taxon>Insecta</taxon>
        <taxon>Pterygota</taxon>
        <taxon>Neoptera</taxon>
        <taxon>Polyneoptera</taxon>
        <taxon>Phasmatodea</taxon>
        <taxon>Verophasmatodea</taxon>
        <taxon>Anareolatae</taxon>
        <taxon>Phasmatidae</taxon>
        <taxon>Eurycanthinae</taxon>
        <taxon>Dryococelus</taxon>
    </lineage>
</organism>
<keyword evidence="2" id="KW-1185">Reference proteome</keyword>
<protein>
    <submittedName>
        <fullName evidence="1">Uncharacterized protein</fullName>
    </submittedName>
</protein>
<reference evidence="1 2" key="1">
    <citation type="submission" date="2023-02" db="EMBL/GenBank/DDBJ databases">
        <title>LHISI_Scaffold_Assembly.</title>
        <authorList>
            <person name="Stuart O.P."/>
            <person name="Cleave R."/>
            <person name="Magrath M.J.L."/>
            <person name="Mikheyev A.S."/>
        </authorList>
    </citation>
    <scope>NUCLEOTIDE SEQUENCE [LARGE SCALE GENOMIC DNA]</scope>
    <source>
        <strain evidence="1">Daus_M_001</strain>
        <tissue evidence="1">Leg muscle</tissue>
    </source>
</reference>
<accession>A0ABQ9HUB6</accession>